<organism evidence="1 2">
    <name type="scientific">Rhizobium rhizogenes</name>
    <name type="common">Agrobacterium rhizogenes</name>
    <dbReference type="NCBI Taxonomy" id="359"/>
    <lineage>
        <taxon>Bacteria</taxon>
        <taxon>Pseudomonadati</taxon>
        <taxon>Pseudomonadota</taxon>
        <taxon>Alphaproteobacteria</taxon>
        <taxon>Hyphomicrobiales</taxon>
        <taxon>Rhizobiaceae</taxon>
        <taxon>Rhizobium/Agrobacterium group</taxon>
        <taxon>Rhizobium</taxon>
    </lineage>
</organism>
<name>A0AA92BZS4_RHIRH</name>
<dbReference type="GeneID" id="301040951"/>
<accession>A0AA92BZS4</accession>
<dbReference type="Proteomes" id="UP000244335">
    <property type="component" value="Unassembled WGS sequence"/>
</dbReference>
<dbReference type="AlphaFoldDB" id="A0AA92BZS4"/>
<reference evidence="1 2" key="1">
    <citation type="submission" date="2018-04" db="EMBL/GenBank/DDBJ databases">
        <authorList>
            <person name="Hagen T."/>
        </authorList>
    </citation>
    <scope>NUCLEOTIDE SEQUENCE [LARGE SCALE GENOMIC DNA]</scope>
    <source>
        <strain evidence="1 2">TPD7009</strain>
    </source>
</reference>
<proteinExistence type="predicted"/>
<sequence length="286" mass="31687">MRRFLYFVLTIGASSLLFLTAGNVLLDILPTSDVRRLGRAAELAALSRQSVTQRAGLFDANSWIDPKVLTEVADSKEMKAAESSCLDEVSRGVLAVRLGALDQAIWSEARDRDIQSLLVAANRAVKHRLQCTPTDGNAWMLLAQIMVQQGGDKASLTRLLDLSYFYAPAEKWIMIPRLRLVGTLVDTGRITLPPQHGLDIERVIRLGEPREIASLYSEAGERSRQLMRTVIDRQRLDRQVRILKIIDALGVSYPVPLNCRPPALNGPPGTELDLKRPAELVVACAR</sequence>
<dbReference type="RefSeq" id="WP_111850924.1">
    <property type="nucleotide sequence ID" value="NZ_QDFR01000013.1"/>
</dbReference>
<evidence type="ECO:0000313" key="2">
    <source>
        <dbReference type="Proteomes" id="UP000244335"/>
    </source>
</evidence>
<comment type="caution">
    <text evidence="1">The sequence shown here is derived from an EMBL/GenBank/DDBJ whole genome shotgun (WGS) entry which is preliminary data.</text>
</comment>
<dbReference type="EMBL" id="QDFR01000013">
    <property type="protein sequence ID" value="PVE50136.1"/>
    <property type="molecule type" value="Genomic_DNA"/>
</dbReference>
<evidence type="ECO:0000313" key="1">
    <source>
        <dbReference type="EMBL" id="PVE50136.1"/>
    </source>
</evidence>
<protein>
    <submittedName>
        <fullName evidence="1">Uncharacterized protein</fullName>
    </submittedName>
</protein>
<gene>
    <name evidence="1" type="ORF">DC430_22365</name>
</gene>